<gene>
    <name evidence="1" type="ORF">ACFOVU_11255</name>
</gene>
<evidence type="ECO:0000313" key="2">
    <source>
        <dbReference type="Proteomes" id="UP001595847"/>
    </source>
</evidence>
<dbReference type="EMBL" id="JBHSBH010000007">
    <property type="protein sequence ID" value="MFC3996498.1"/>
    <property type="molecule type" value="Genomic_DNA"/>
</dbReference>
<dbReference type="Proteomes" id="UP001595847">
    <property type="component" value="Unassembled WGS sequence"/>
</dbReference>
<protein>
    <submittedName>
        <fullName evidence="1">Uncharacterized protein</fullName>
    </submittedName>
</protein>
<organism evidence="1 2">
    <name type="scientific">Nocardiopsis sediminis</name>
    <dbReference type="NCBI Taxonomy" id="1778267"/>
    <lineage>
        <taxon>Bacteria</taxon>
        <taxon>Bacillati</taxon>
        <taxon>Actinomycetota</taxon>
        <taxon>Actinomycetes</taxon>
        <taxon>Streptosporangiales</taxon>
        <taxon>Nocardiopsidaceae</taxon>
        <taxon>Nocardiopsis</taxon>
    </lineage>
</organism>
<sequence length="82" mass="8692">MSACVTLAHVALLVMDAPADTVIAVSAAGNARVCRRGELNDGEREIYSRQQLLADGIGPHLPDVEALIDRLTAHLPEPHLVG</sequence>
<keyword evidence="2" id="KW-1185">Reference proteome</keyword>
<comment type="caution">
    <text evidence="1">The sequence shown here is derived from an EMBL/GenBank/DDBJ whole genome shotgun (WGS) entry which is preliminary data.</text>
</comment>
<accession>A0ABV8FP39</accession>
<reference evidence="2" key="1">
    <citation type="journal article" date="2019" name="Int. J. Syst. Evol. Microbiol.">
        <title>The Global Catalogue of Microorganisms (GCM) 10K type strain sequencing project: providing services to taxonomists for standard genome sequencing and annotation.</title>
        <authorList>
            <consortium name="The Broad Institute Genomics Platform"/>
            <consortium name="The Broad Institute Genome Sequencing Center for Infectious Disease"/>
            <person name="Wu L."/>
            <person name="Ma J."/>
        </authorList>
    </citation>
    <scope>NUCLEOTIDE SEQUENCE [LARGE SCALE GENOMIC DNA]</scope>
    <source>
        <strain evidence="2">TBRC 1826</strain>
    </source>
</reference>
<proteinExistence type="predicted"/>
<dbReference type="RefSeq" id="WP_378532594.1">
    <property type="nucleotide sequence ID" value="NZ_JBHSBH010000007.1"/>
</dbReference>
<evidence type="ECO:0000313" key="1">
    <source>
        <dbReference type="EMBL" id="MFC3996498.1"/>
    </source>
</evidence>
<name>A0ABV8FP39_9ACTN</name>